<evidence type="ECO:0000313" key="4">
    <source>
        <dbReference type="EMBL" id="MDU0340601.1"/>
    </source>
</evidence>
<dbReference type="InterPro" id="IPR036465">
    <property type="entry name" value="vWFA_dom_sf"/>
</dbReference>
<feature type="compositionally biased region" description="Acidic residues" evidence="2">
    <location>
        <begin position="224"/>
        <end position="251"/>
    </location>
</feature>
<comment type="caution">
    <text evidence="4">The sequence shown here is derived from an EMBL/GenBank/DDBJ whole genome shotgun (WGS) entry which is preliminary data.</text>
</comment>
<dbReference type="InterPro" id="IPR002035">
    <property type="entry name" value="VWF_A"/>
</dbReference>
<dbReference type="SUPFAM" id="SSF53300">
    <property type="entry name" value="vWA-like"/>
    <property type="match status" value="1"/>
</dbReference>
<protein>
    <recommendedName>
        <fullName evidence="1">Cobaltochelatase subunit CobT</fullName>
        <ecNumber evidence="1">6.6.1.2</ecNumber>
    </recommendedName>
</protein>
<dbReference type="SMART" id="SM00327">
    <property type="entry name" value="VWA"/>
    <property type="match status" value="1"/>
</dbReference>
<dbReference type="Proteomes" id="UP001254257">
    <property type="component" value="Unassembled WGS sequence"/>
</dbReference>
<dbReference type="Gene3D" id="3.40.50.410">
    <property type="entry name" value="von Willebrand factor, type A domain"/>
    <property type="match status" value="1"/>
</dbReference>
<feature type="region of interest" description="Disordered" evidence="2">
    <location>
        <begin position="1"/>
        <end position="21"/>
    </location>
</feature>
<feature type="region of interest" description="Disordered" evidence="2">
    <location>
        <begin position="217"/>
        <end position="314"/>
    </location>
</feature>
<feature type="compositionally biased region" description="Acidic residues" evidence="2">
    <location>
        <begin position="282"/>
        <end position="296"/>
    </location>
</feature>
<proteinExistence type="predicted"/>
<dbReference type="RefSeq" id="WP_316018464.1">
    <property type="nucleotide sequence ID" value="NZ_JAWDID010000015.1"/>
</dbReference>
<dbReference type="GO" id="GO:0051116">
    <property type="term" value="F:cobaltochelatase activity"/>
    <property type="evidence" value="ECO:0007669"/>
    <property type="project" value="UniProtKB-EC"/>
</dbReference>
<dbReference type="Pfam" id="PF11775">
    <property type="entry name" value="CobT_C"/>
    <property type="match status" value="1"/>
</dbReference>
<feature type="compositionally biased region" description="Basic and acidic residues" evidence="2">
    <location>
        <begin position="297"/>
        <end position="312"/>
    </location>
</feature>
<dbReference type="PROSITE" id="PS50234">
    <property type="entry name" value="VWFA"/>
    <property type="match status" value="1"/>
</dbReference>
<feature type="compositionally biased region" description="Acidic residues" evidence="2">
    <location>
        <begin position="259"/>
        <end position="269"/>
    </location>
</feature>
<feature type="domain" description="VWFA" evidence="3">
    <location>
        <begin position="412"/>
        <end position="603"/>
    </location>
</feature>
<dbReference type="EMBL" id="JAWDID010000015">
    <property type="protein sequence ID" value="MDU0340601.1"/>
    <property type="molecule type" value="Genomic_DNA"/>
</dbReference>
<evidence type="ECO:0000256" key="2">
    <source>
        <dbReference type="SAM" id="MobiDB-lite"/>
    </source>
</evidence>
<sequence length="632" mass="70143">MSISNRKPGTPKEAPAEPLKRAVSGAMKAIARKPEMEIVFAADKPSLVGERARLPEPPRKLTAQDVAILRGHADSMALRLACHDASVHRRAAPEGDAARAVFDAVEQARVESLGSRRMAGMAGNIGAMLEDRYHRGGRYEEITDRADAPLEDALALMVRERLTGLKPPKAAQKLVELWRDDVESKAGADLDRLAKSVEDQRAFARTVRDMLASLDMAEQTSQGQDDEEDEDENDQSSEDQDQQEGEAEQESQGERSETEVSEDAAEEMQEGASEAADAPAGDWDEEDDSSEAEEAGEAPRPRDSRANDRPQTDYKAYTTKFDETVTAEELCDAEELTRLRAYLDKQLAHLQGVVARLANRLQRRLMAQQNRSWQFDLEEGALDPSRLPRIIIDPFQPLSFRQESDTNFRDTVVTLLIDNSGSMRGRPITVAATCADILARTLERCGVKVELLGFTTRAWKGGLSRETWLQSGKPANPGRLNDLRHIIYKAADAPWRRARKNLGLMMREGLLKENIDGEALDWAHKRLLARPEQRKILMVISDGAPVDDSTLSVNAGSYLERHLRHVIAEIETRSPVELIAIGIGHDVTRYYRRAVTIVDAEELGGVMTEKLAELFEEDAGAASGGRVSRRLQ</sequence>
<evidence type="ECO:0000259" key="3">
    <source>
        <dbReference type="PROSITE" id="PS50234"/>
    </source>
</evidence>
<name>A0ABU3S7A4_9HYPH</name>
<reference evidence="4 5" key="1">
    <citation type="submission" date="2023-09" db="EMBL/GenBank/DDBJ databases">
        <title>Whole genome shotgun sequencing (WGS) of Bosea sp. ZW T0_25, isolated from stored onions (Allium cepa).</title>
        <authorList>
            <person name="Stoll D.A."/>
            <person name="Huch M."/>
        </authorList>
    </citation>
    <scope>NUCLEOTIDE SEQUENCE [LARGE SCALE GENOMIC DNA]</scope>
    <source>
        <strain evidence="4 5">ZW T0_25</strain>
    </source>
</reference>
<gene>
    <name evidence="4" type="primary">cobT</name>
    <name evidence="4" type="ORF">RKE40_11935</name>
</gene>
<dbReference type="PIRSF" id="PIRSF031715">
    <property type="entry name" value="Cob_chel_CobT"/>
    <property type="match status" value="1"/>
</dbReference>
<accession>A0ABU3S7A4</accession>
<organism evidence="4 5">
    <name type="scientific">Bosea rubneri</name>
    <dbReference type="NCBI Taxonomy" id="3075434"/>
    <lineage>
        <taxon>Bacteria</taxon>
        <taxon>Pseudomonadati</taxon>
        <taxon>Pseudomonadota</taxon>
        <taxon>Alphaproteobacteria</taxon>
        <taxon>Hyphomicrobiales</taxon>
        <taxon>Boseaceae</taxon>
        <taxon>Bosea</taxon>
    </lineage>
</organism>
<evidence type="ECO:0000256" key="1">
    <source>
        <dbReference type="NCBIfam" id="TIGR01651"/>
    </source>
</evidence>
<dbReference type="NCBIfam" id="TIGR01651">
    <property type="entry name" value="CobT"/>
    <property type="match status" value="1"/>
</dbReference>
<dbReference type="InterPro" id="IPR025861">
    <property type="entry name" value="CobT_VWA_dom"/>
</dbReference>
<dbReference type="PANTHER" id="PTHR41248:SF1">
    <property type="entry name" value="NORD PROTEIN"/>
    <property type="match status" value="1"/>
</dbReference>
<dbReference type="InterPro" id="IPR051928">
    <property type="entry name" value="NorD/CobT"/>
</dbReference>
<keyword evidence="4" id="KW-0436">Ligase</keyword>
<dbReference type="Pfam" id="PF06213">
    <property type="entry name" value="CobT"/>
    <property type="match status" value="1"/>
</dbReference>
<dbReference type="PANTHER" id="PTHR41248">
    <property type="entry name" value="NORD PROTEIN"/>
    <property type="match status" value="1"/>
</dbReference>
<dbReference type="EC" id="6.6.1.2" evidence="1"/>
<dbReference type="CDD" id="cd01454">
    <property type="entry name" value="vWA_norD_type"/>
    <property type="match status" value="1"/>
</dbReference>
<keyword evidence="5" id="KW-1185">Reference proteome</keyword>
<evidence type="ECO:0000313" key="5">
    <source>
        <dbReference type="Proteomes" id="UP001254257"/>
    </source>
</evidence>
<dbReference type="InterPro" id="IPR006538">
    <property type="entry name" value="CobT"/>
</dbReference>